<evidence type="ECO:0000256" key="2">
    <source>
        <dbReference type="SAM" id="SignalP"/>
    </source>
</evidence>
<keyword evidence="1" id="KW-1133">Transmembrane helix</keyword>
<accession>A0ABS5VZC6</accession>
<keyword evidence="1" id="KW-0472">Membrane</keyword>
<keyword evidence="4" id="KW-1185">Reference proteome</keyword>
<name>A0ABS5VZC6_9SPHN</name>
<dbReference type="RefSeq" id="WP_214533902.1">
    <property type="nucleotide sequence ID" value="NZ_JAHFVK010000001.1"/>
</dbReference>
<feature type="transmembrane region" description="Helical" evidence="1">
    <location>
        <begin position="49"/>
        <end position="72"/>
    </location>
</feature>
<dbReference type="EMBL" id="JAHFVK010000001">
    <property type="protein sequence ID" value="MBT2132794.1"/>
    <property type="molecule type" value="Genomic_DNA"/>
</dbReference>
<organism evidence="3 4">
    <name type="scientific">Croceibacterium selenioxidans</name>
    <dbReference type="NCBI Taxonomy" id="2838833"/>
    <lineage>
        <taxon>Bacteria</taxon>
        <taxon>Pseudomonadati</taxon>
        <taxon>Pseudomonadota</taxon>
        <taxon>Alphaproteobacteria</taxon>
        <taxon>Sphingomonadales</taxon>
        <taxon>Erythrobacteraceae</taxon>
        <taxon>Croceibacterium</taxon>
    </lineage>
</organism>
<evidence type="ECO:0000256" key="1">
    <source>
        <dbReference type="SAM" id="Phobius"/>
    </source>
</evidence>
<evidence type="ECO:0000313" key="3">
    <source>
        <dbReference type="EMBL" id="MBT2132794.1"/>
    </source>
</evidence>
<gene>
    <name evidence="3" type="ORF">KK137_00475</name>
</gene>
<proteinExistence type="predicted"/>
<reference evidence="3 4" key="1">
    <citation type="submission" date="2021-05" db="EMBL/GenBank/DDBJ databases">
        <title>Croceibacterium sp. LX-88 genome sequence.</title>
        <authorList>
            <person name="Luo X."/>
        </authorList>
    </citation>
    <scope>NUCLEOTIDE SEQUENCE [LARGE SCALE GENOMIC DNA]</scope>
    <source>
        <strain evidence="3 4">LX-88</strain>
    </source>
</reference>
<feature type="signal peptide" evidence="2">
    <location>
        <begin position="1"/>
        <end position="25"/>
    </location>
</feature>
<feature type="chain" id="PRO_5045167756" description="Ferrochelatase" evidence="2">
    <location>
        <begin position="26"/>
        <end position="83"/>
    </location>
</feature>
<comment type="caution">
    <text evidence="3">The sequence shown here is derived from an EMBL/GenBank/DDBJ whole genome shotgun (WGS) entry which is preliminary data.</text>
</comment>
<protein>
    <recommendedName>
        <fullName evidence="5">Ferrochelatase</fullName>
    </recommendedName>
</protein>
<evidence type="ECO:0008006" key="5">
    <source>
        <dbReference type="Google" id="ProtNLM"/>
    </source>
</evidence>
<keyword evidence="1" id="KW-0812">Transmembrane</keyword>
<keyword evidence="2" id="KW-0732">Signal</keyword>
<dbReference type="Proteomes" id="UP000811255">
    <property type="component" value="Unassembled WGS sequence"/>
</dbReference>
<sequence length="83" mass="7880">MRLGKYVLVAISAVSMAGSPVVAQAADGSGAIARTGAGVEEAESLGGNGLLSGGGFVIPLIAVMAVLLAVLVGTGNDDAAVSP</sequence>
<evidence type="ECO:0000313" key="4">
    <source>
        <dbReference type="Proteomes" id="UP000811255"/>
    </source>
</evidence>